<organism evidence="2 3">
    <name type="scientific">Colocasia esculenta</name>
    <name type="common">Wild taro</name>
    <name type="synonym">Arum esculentum</name>
    <dbReference type="NCBI Taxonomy" id="4460"/>
    <lineage>
        <taxon>Eukaryota</taxon>
        <taxon>Viridiplantae</taxon>
        <taxon>Streptophyta</taxon>
        <taxon>Embryophyta</taxon>
        <taxon>Tracheophyta</taxon>
        <taxon>Spermatophyta</taxon>
        <taxon>Magnoliopsida</taxon>
        <taxon>Liliopsida</taxon>
        <taxon>Araceae</taxon>
        <taxon>Aroideae</taxon>
        <taxon>Colocasieae</taxon>
        <taxon>Colocasia</taxon>
    </lineage>
</organism>
<evidence type="ECO:0000313" key="3">
    <source>
        <dbReference type="Proteomes" id="UP000652761"/>
    </source>
</evidence>
<dbReference type="Proteomes" id="UP000652761">
    <property type="component" value="Unassembled WGS sequence"/>
</dbReference>
<name>A0A843XX91_COLES</name>
<accession>A0A843XX91</accession>
<proteinExistence type="predicted"/>
<feature type="region of interest" description="Disordered" evidence="1">
    <location>
        <begin position="1"/>
        <end position="41"/>
    </location>
</feature>
<evidence type="ECO:0000313" key="2">
    <source>
        <dbReference type="EMBL" id="MQM23621.1"/>
    </source>
</evidence>
<sequence>MRIAGGPHTRSRPVTAIGSHVQLDTRSPPHVVDMGARTSPI</sequence>
<dbReference type="AlphaFoldDB" id="A0A843XX91"/>
<comment type="caution">
    <text evidence="2">The sequence shown here is derived from an EMBL/GenBank/DDBJ whole genome shotgun (WGS) entry which is preliminary data.</text>
</comment>
<dbReference type="EMBL" id="NMUH01017110">
    <property type="protein sequence ID" value="MQM23621.1"/>
    <property type="molecule type" value="Genomic_DNA"/>
</dbReference>
<reference evidence="2" key="1">
    <citation type="submission" date="2017-07" db="EMBL/GenBank/DDBJ databases">
        <title>Taro Niue Genome Assembly and Annotation.</title>
        <authorList>
            <person name="Atibalentja N."/>
            <person name="Keating K."/>
            <person name="Fields C.J."/>
        </authorList>
    </citation>
    <scope>NUCLEOTIDE SEQUENCE</scope>
    <source>
        <strain evidence="2">Niue_2</strain>
        <tissue evidence="2">Leaf</tissue>
    </source>
</reference>
<gene>
    <name evidence="2" type="ORF">Taro_056688</name>
</gene>
<protein>
    <submittedName>
        <fullName evidence="2">Uncharacterized protein</fullName>
    </submittedName>
</protein>
<keyword evidence="3" id="KW-1185">Reference proteome</keyword>
<evidence type="ECO:0000256" key="1">
    <source>
        <dbReference type="SAM" id="MobiDB-lite"/>
    </source>
</evidence>